<dbReference type="AlphaFoldDB" id="A0A0F4PYV4"/>
<proteinExistence type="predicted"/>
<comment type="caution">
    <text evidence="1">The sequence shown here is derived from an EMBL/GenBank/DDBJ whole genome shotgun (WGS) entry which is preliminary data.</text>
</comment>
<dbReference type="Proteomes" id="UP000033664">
    <property type="component" value="Unassembled WGS sequence"/>
</dbReference>
<dbReference type="EMBL" id="JXXZ01000006">
    <property type="protein sequence ID" value="KJZ00285.1"/>
    <property type="molecule type" value="Genomic_DNA"/>
</dbReference>
<reference evidence="1 2" key="1">
    <citation type="journal article" date="2015" name="BMC Genomics">
        <title>Genome mining reveals unlocked bioactive potential of marine Gram-negative bacteria.</title>
        <authorList>
            <person name="Machado H."/>
            <person name="Sonnenschein E.C."/>
            <person name="Melchiorsen J."/>
            <person name="Gram L."/>
        </authorList>
    </citation>
    <scope>NUCLEOTIDE SEQUENCE [LARGE SCALE GENOMIC DNA]</scope>
    <source>
        <strain evidence="1 2">S3137</strain>
    </source>
</reference>
<sequence>MFWQAGYIYYKNKPKRSFFSDIKKPHLKGGGFGLTYLRITKELCAHWPWADGVVHRKDASLR</sequence>
<dbReference type="PATRIC" id="fig|151081.8.peg.3027"/>
<gene>
    <name evidence="1" type="ORF">TW72_06120</name>
</gene>
<protein>
    <submittedName>
        <fullName evidence="1">Uncharacterized protein</fullName>
    </submittedName>
</protein>
<evidence type="ECO:0000313" key="2">
    <source>
        <dbReference type="Proteomes" id="UP000033664"/>
    </source>
</evidence>
<keyword evidence="2" id="KW-1185">Reference proteome</keyword>
<name>A0A0F4PYV4_9GAMM</name>
<accession>A0A0F4PYV4</accession>
<evidence type="ECO:0000313" key="1">
    <source>
        <dbReference type="EMBL" id="KJZ00285.1"/>
    </source>
</evidence>
<organism evidence="1 2">
    <name type="scientific">Pseudoalteromonas ruthenica</name>
    <dbReference type="NCBI Taxonomy" id="151081"/>
    <lineage>
        <taxon>Bacteria</taxon>
        <taxon>Pseudomonadati</taxon>
        <taxon>Pseudomonadota</taxon>
        <taxon>Gammaproteobacteria</taxon>
        <taxon>Alteromonadales</taxon>
        <taxon>Pseudoalteromonadaceae</taxon>
        <taxon>Pseudoalteromonas</taxon>
    </lineage>
</organism>